<sequence>MHPLGDPVLNAEQVRRLASGFWETYCALKRPLSLIVTLYKTKLSPKKLQIQTCIRLPDHRYLCIVLPRPQISVDIAIALTLNSVCIALGIALNSVGIILTLTLNSVGIALALTIALSLEAAYTTLTLKCVSISLTFKSVHITLEAAYPTLTLKSISISLTFTSVQITLAMKSVGQALSLSLKAAYTTLTYL</sequence>
<dbReference type="EMBL" id="BLXT01008455">
    <property type="protein sequence ID" value="GFO48930.1"/>
    <property type="molecule type" value="Genomic_DNA"/>
</dbReference>
<proteinExistence type="predicted"/>
<feature type="transmembrane region" description="Helical" evidence="1">
    <location>
        <begin position="71"/>
        <end position="91"/>
    </location>
</feature>
<evidence type="ECO:0000313" key="2">
    <source>
        <dbReference type="EMBL" id="GFO48930.1"/>
    </source>
</evidence>
<dbReference type="AlphaFoldDB" id="A0AAV4DY07"/>
<accession>A0AAV4DY07</accession>
<keyword evidence="1" id="KW-0812">Transmembrane</keyword>
<reference evidence="2 3" key="1">
    <citation type="journal article" date="2021" name="Elife">
        <title>Chloroplast acquisition without the gene transfer in kleptoplastic sea slugs, Plakobranchus ocellatus.</title>
        <authorList>
            <person name="Maeda T."/>
            <person name="Takahashi S."/>
            <person name="Yoshida T."/>
            <person name="Shimamura S."/>
            <person name="Takaki Y."/>
            <person name="Nagai Y."/>
            <person name="Toyoda A."/>
            <person name="Suzuki Y."/>
            <person name="Arimoto A."/>
            <person name="Ishii H."/>
            <person name="Satoh N."/>
            <person name="Nishiyama T."/>
            <person name="Hasebe M."/>
            <person name="Maruyama T."/>
            <person name="Minagawa J."/>
            <person name="Obokata J."/>
            <person name="Shigenobu S."/>
        </authorList>
    </citation>
    <scope>NUCLEOTIDE SEQUENCE [LARGE SCALE GENOMIC DNA]</scope>
</reference>
<gene>
    <name evidence="2" type="ORF">PoB_007543500</name>
</gene>
<dbReference type="Proteomes" id="UP000735302">
    <property type="component" value="Unassembled WGS sequence"/>
</dbReference>
<organism evidence="2 3">
    <name type="scientific">Plakobranchus ocellatus</name>
    <dbReference type="NCBI Taxonomy" id="259542"/>
    <lineage>
        <taxon>Eukaryota</taxon>
        <taxon>Metazoa</taxon>
        <taxon>Spiralia</taxon>
        <taxon>Lophotrochozoa</taxon>
        <taxon>Mollusca</taxon>
        <taxon>Gastropoda</taxon>
        <taxon>Heterobranchia</taxon>
        <taxon>Euthyneura</taxon>
        <taxon>Panpulmonata</taxon>
        <taxon>Sacoglossa</taxon>
        <taxon>Placobranchoidea</taxon>
        <taxon>Plakobranchidae</taxon>
        <taxon>Plakobranchus</taxon>
    </lineage>
</organism>
<keyword evidence="3" id="KW-1185">Reference proteome</keyword>
<comment type="caution">
    <text evidence="2">The sequence shown here is derived from an EMBL/GenBank/DDBJ whole genome shotgun (WGS) entry which is preliminary data.</text>
</comment>
<keyword evidence="1" id="KW-0472">Membrane</keyword>
<protein>
    <submittedName>
        <fullName evidence="2">Uncharacterized protein</fullName>
    </submittedName>
</protein>
<evidence type="ECO:0000256" key="1">
    <source>
        <dbReference type="SAM" id="Phobius"/>
    </source>
</evidence>
<evidence type="ECO:0000313" key="3">
    <source>
        <dbReference type="Proteomes" id="UP000735302"/>
    </source>
</evidence>
<keyword evidence="1" id="KW-1133">Transmembrane helix</keyword>
<feature type="transmembrane region" description="Helical" evidence="1">
    <location>
        <begin position="97"/>
        <end position="118"/>
    </location>
</feature>
<name>A0AAV4DY07_9GAST</name>